<organism evidence="1 2">
    <name type="scientific">Novimethylophilus kurashikiensis</name>
    <dbReference type="NCBI Taxonomy" id="1825523"/>
    <lineage>
        <taxon>Bacteria</taxon>
        <taxon>Pseudomonadati</taxon>
        <taxon>Pseudomonadota</taxon>
        <taxon>Betaproteobacteria</taxon>
        <taxon>Nitrosomonadales</taxon>
        <taxon>Methylophilaceae</taxon>
        <taxon>Novimethylophilus</taxon>
    </lineage>
</organism>
<keyword evidence="2" id="KW-1185">Reference proteome</keyword>
<comment type="caution">
    <text evidence="1">The sequence shown here is derived from an EMBL/GenBank/DDBJ whole genome shotgun (WGS) entry which is preliminary data.</text>
</comment>
<proteinExistence type="predicted"/>
<evidence type="ECO:0000313" key="1">
    <source>
        <dbReference type="EMBL" id="GBG14291.1"/>
    </source>
</evidence>
<dbReference type="OrthoDB" id="8955010at2"/>
<dbReference type="EMBL" id="BDOQ01000007">
    <property type="protein sequence ID" value="GBG14291.1"/>
    <property type="molecule type" value="Genomic_DNA"/>
</dbReference>
<accession>A0A2R5FC60</accession>
<evidence type="ECO:0000313" key="2">
    <source>
        <dbReference type="Proteomes" id="UP000245081"/>
    </source>
</evidence>
<dbReference type="AlphaFoldDB" id="A0A2R5FC60"/>
<reference evidence="1 2" key="1">
    <citation type="journal article" date="2018" name="Environ. Microbiol.">
        <title>Isolation and genomic characterization of Novimethylophilus kurashikiensis gen. nov. sp. nov., a new lanthanide-dependent methylotrophic species of Methylophilaceae.</title>
        <authorList>
            <person name="Lv H."/>
            <person name="Sahin N."/>
            <person name="Tani A."/>
        </authorList>
    </citation>
    <scope>NUCLEOTIDE SEQUENCE [LARGE SCALE GENOMIC DNA]</scope>
    <source>
        <strain evidence="1 2">La2-4</strain>
    </source>
</reference>
<sequence length="533" mass="58664">MNVTITAANMNDLASRIAACANTMGFQKNGKPMVASQGLKLMAALAGYREEHSLVAALKAEKPTLGEPDQDVVLQRQEMAKAPSLLAAEHSVETAKALLLGKLGYSVYPDADQPGMWVWKNGSDGCEASFNSMDEAISDVWTIAADKVARIKGLTGHDWANLSLVEQMQLIEETLVVESENGSYSERSFELGAMSRDALLDVLEAGDYPSHVYDWTSDDIRGVILEAEFPEVSTENYDAGMAKAADTSMYVIYSAAEAEEGAGFWNQTNGWTELSEATPFSASIKNATSSAKVFLPITAKQDAKWVSLAEAAKLNQKSPMDEAIEELQQRWYEEHGFYTRSDWKEEVARGDTKLGYWEWVVHAIEANDGDESHCAQCGKPLDDGEGWDGKCGNCADHTEHLTELAETLGINLEDAKFWVKTHYAADFDDSLEDEQEAWLHSYRQYNGLTPADSKANQSIDALRKVADAAYESYDFGENLVVEGDSGWEWTTGETVLSKAVFLGDIRTPELPSTRKVFVVNVVNGIAQDIHVRD</sequence>
<name>A0A2R5FC60_9PROT</name>
<gene>
    <name evidence="1" type="ORF">NMK_1857</name>
</gene>
<dbReference type="Proteomes" id="UP000245081">
    <property type="component" value="Unassembled WGS sequence"/>
</dbReference>
<dbReference type="RefSeq" id="WP_109015492.1">
    <property type="nucleotide sequence ID" value="NZ_BDOQ01000007.1"/>
</dbReference>
<protein>
    <submittedName>
        <fullName evidence="1">Uncharacterized protein</fullName>
    </submittedName>
</protein>